<dbReference type="OrthoDB" id="5523834at2"/>
<dbReference type="AlphaFoldDB" id="A0A1W6YHD9"/>
<feature type="domain" description="HTH tetR-type" evidence="6">
    <location>
        <begin position="1"/>
        <end position="59"/>
    </location>
</feature>
<evidence type="ECO:0000256" key="4">
    <source>
        <dbReference type="ARBA" id="ARBA00023163"/>
    </source>
</evidence>
<proteinExistence type="predicted"/>
<evidence type="ECO:0000256" key="3">
    <source>
        <dbReference type="ARBA" id="ARBA00023125"/>
    </source>
</evidence>
<dbReference type="InterPro" id="IPR050109">
    <property type="entry name" value="HTH-type_TetR-like_transc_reg"/>
</dbReference>
<evidence type="ECO:0000259" key="6">
    <source>
        <dbReference type="PROSITE" id="PS50977"/>
    </source>
</evidence>
<accession>A0A1W6YHD9</accession>
<reference evidence="7 8" key="1">
    <citation type="submission" date="2017-05" db="EMBL/GenBank/DDBJ databases">
        <title>Complete and WGS of Bordetella genogroups.</title>
        <authorList>
            <person name="Spilker T."/>
            <person name="LiPuma J."/>
        </authorList>
    </citation>
    <scope>NUCLEOTIDE SEQUENCE [LARGE SCALE GENOMIC DNA]</scope>
    <source>
        <strain evidence="7 8">AU19157</strain>
    </source>
</reference>
<dbReference type="SUPFAM" id="SSF48498">
    <property type="entry name" value="Tetracyclin repressor-like, C-terminal domain"/>
    <property type="match status" value="1"/>
</dbReference>
<evidence type="ECO:0000256" key="5">
    <source>
        <dbReference type="PROSITE-ProRule" id="PRU00335"/>
    </source>
</evidence>
<keyword evidence="2" id="KW-0805">Transcription regulation</keyword>
<evidence type="ECO:0000256" key="2">
    <source>
        <dbReference type="ARBA" id="ARBA00023015"/>
    </source>
</evidence>
<gene>
    <name evidence="7" type="ORF">CAL12_03235</name>
</gene>
<dbReference type="PRINTS" id="PR00455">
    <property type="entry name" value="HTHTETR"/>
</dbReference>
<dbReference type="GO" id="GO:0000976">
    <property type="term" value="F:transcription cis-regulatory region binding"/>
    <property type="evidence" value="ECO:0007669"/>
    <property type="project" value="TreeGrafter"/>
</dbReference>
<evidence type="ECO:0000256" key="1">
    <source>
        <dbReference type="ARBA" id="ARBA00022491"/>
    </source>
</evidence>
<dbReference type="InterPro" id="IPR009057">
    <property type="entry name" value="Homeodomain-like_sf"/>
</dbReference>
<dbReference type="EMBL" id="CP021108">
    <property type="protein sequence ID" value="ARP79933.1"/>
    <property type="molecule type" value="Genomic_DNA"/>
</dbReference>
<dbReference type="KEGG" id="bgv:CAL12_03235"/>
<dbReference type="PANTHER" id="PTHR30055">
    <property type="entry name" value="HTH-TYPE TRANSCRIPTIONAL REGULATOR RUTR"/>
    <property type="match status" value="1"/>
</dbReference>
<dbReference type="Proteomes" id="UP000194151">
    <property type="component" value="Chromosome"/>
</dbReference>
<name>A0A1W6YHD9_9BORD</name>
<keyword evidence="1" id="KW-0678">Repressor</keyword>
<evidence type="ECO:0000313" key="7">
    <source>
        <dbReference type="EMBL" id="ARP79933.1"/>
    </source>
</evidence>
<protein>
    <submittedName>
        <fullName evidence="7">TetR family transcriptional regulator</fullName>
    </submittedName>
</protein>
<dbReference type="PROSITE" id="PS50977">
    <property type="entry name" value="HTH_TETR_2"/>
    <property type="match status" value="1"/>
</dbReference>
<organism evidence="7 8">
    <name type="scientific">Bordetella genomosp. 8</name>
    <dbReference type="NCBI Taxonomy" id="1416806"/>
    <lineage>
        <taxon>Bacteria</taxon>
        <taxon>Pseudomonadati</taxon>
        <taxon>Pseudomonadota</taxon>
        <taxon>Betaproteobacteria</taxon>
        <taxon>Burkholderiales</taxon>
        <taxon>Alcaligenaceae</taxon>
        <taxon>Bordetella</taxon>
    </lineage>
</organism>
<dbReference type="PANTHER" id="PTHR30055:SF175">
    <property type="entry name" value="HTH-TYPE TRANSCRIPTIONAL REPRESSOR KSTR2"/>
    <property type="match status" value="1"/>
</dbReference>
<sequence length="213" mass="24008">MRDRIKEVATALLITNGYNGMSFRDIATKLDITTTNIHYHFGNKQSLVDELVKEYVDSAIGRHREIWLDENLTLPEKLRRVVEYNHSRYKRFNRTGHGGKSWSLIGRLRLESEVLSDAGRADLERFTDSIHEAIQAAVQQASDSGELRADTPRDDLAFLLINIVNSSSVFTQGTGGFDRLELFFDAFSRVMLSAYAGKQPAARKKAAAKTTRA</sequence>
<dbReference type="Pfam" id="PF00440">
    <property type="entry name" value="TetR_N"/>
    <property type="match status" value="1"/>
</dbReference>
<dbReference type="SUPFAM" id="SSF46689">
    <property type="entry name" value="Homeodomain-like"/>
    <property type="match status" value="1"/>
</dbReference>
<dbReference type="Gene3D" id="1.10.357.10">
    <property type="entry name" value="Tetracycline Repressor, domain 2"/>
    <property type="match status" value="1"/>
</dbReference>
<keyword evidence="8" id="KW-1185">Reference proteome</keyword>
<dbReference type="InterPro" id="IPR001647">
    <property type="entry name" value="HTH_TetR"/>
</dbReference>
<keyword evidence="3 5" id="KW-0238">DNA-binding</keyword>
<feature type="DNA-binding region" description="H-T-H motif" evidence="5">
    <location>
        <begin position="22"/>
        <end position="41"/>
    </location>
</feature>
<dbReference type="STRING" id="1416806.CAL12_03235"/>
<dbReference type="InterPro" id="IPR036271">
    <property type="entry name" value="Tet_transcr_reg_TetR-rel_C_sf"/>
</dbReference>
<dbReference type="GO" id="GO:0003700">
    <property type="term" value="F:DNA-binding transcription factor activity"/>
    <property type="evidence" value="ECO:0007669"/>
    <property type="project" value="TreeGrafter"/>
</dbReference>
<keyword evidence="4" id="KW-0804">Transcription</keyword>
<evidence type="ECO:0000313" key="8">
    <source>
        <dbReference type="Proteomes" id="UP000194151"/>
    </source>
</evidence>